<dbReference type="RefSeq" id="WP_289510425.1">
    <property type="nucleotide sequence ID" value="NZ_JAUDEA010000001.1"/>
</dbReference>
<reference evidence="3 4" key="3">
    <citation type="submission" date="2023-06" db="EMBL/GenBank/DDBJ databases">
        <authorList>
            <person name="Zeman M."/>
            <person name="Kubasova T."/>
            <person name="Jahodarova E."/>
            <person name="Nykrynova M."/>
            <person name="Rychlik I."/>
        </authorList>
    </citation>
    <scope>NUCLEOTIDE SEQUENCE [LARGE SCALE GENOMIC DNA]</scope>
    <source>
        <strain evidence="3 4">153_Feed</strain>
    </source>
</reference>
<sequence length="389" mass="44263">MIEREMTAKLLELAEQYPIVSITGPRQSGKSTLAKSSFPDYEYLSFENPDVRSSFEDDPVTFLRRHGSHVIFDEAQRVPELFSYLQGVVDESEQLGQFVITGSQNFLLMKSVSQSLAGRVALFTLLPLSQFELAASGKLPSTLQEWLFRGGYPRLYDAVRDPRDFFPDYVQTYLERDVRAELGVRNLAGFQSFLQLCALRCGELLNVSSLAADCGISPTTAREWLSILQASHIVFLLRPYYSNRTKRLVKSPKLYFHDTGLAAHLIGLESADDLYEDEATGRLFECAVVAEVSKRLYARKRTPRLSFWRDDHKQEIDLLIERGRDVARAVECKSSATYRSRYFETLNRIAGERLELDAKRQAVVYGGAECLSTRMGELVSWTEMERLLS</sequence>
<proteinExistence type="predicted"/>
<accession>A0ABT7V2V8</accession>
<dbReference type="PANTHER" id="PTHR43566:SF2">
    <property type="entry name" value="DUF4143 DOMAIN-CONTAINING PROTEIN"/>
    <property type="match status" value="1"/>
</dbReference>
<dbReference type="PANTHER" id="PTHR43566">
    <property type="entry name" value="CONSERVED PROTEIN"/>
    <property type="match status" value="1"/>
</dbReference>
<evidence type="ECO:0000259" key="1">
    <source>
        <dbReference type="Pfam" id="PF13173"/>
    </source>
</evidence>
<comment type="caution">
    <text evidence="3">The sequence shown here is derived from an EMBL/GenBank/DDBJ whole genome shotgun (WGS) entry which is preliminary data.</text>
</comment>
<dbReference type="Pfam" id="PF13635">
    <property type="entry name" value="DUF4143"/>
    <property type="match status" value="1"/>
</dbReference>
<protein>
    <submittedName>
        <fullName evidence="3">ATP-binding protein</fullName>
    </submittedName>
</protein>
<feature type="domain" description="DUF4143" evidence="2">
    <location>
        <begin position="175"/>
        <end position="335"/>
    </location>
</feature>
<dbReference type="Proteomes" id="UP001529256">
    <property type="component" value="Unassembled WGS sequence"/>
</dbReference>
<keyword evidence="3" id="KW-0547">Nucleotide-binding</keyword>
<dbReference type="InterPro" id="IPR027417">
    <property type="entry name" value="P-loop_NTPase"/>
</dbReference>
<keyword evidence="3" id="KW-0067">ATP-binding</keyword>
<dbReference type="InterPro" id="IPR041682">
    <property type="entry name" value="AAA_14"/>
</dbReference>
<dbReference type="GO" id="GO:0005524">
    <property type="term" value="F:ATP binding"/>
    <property type="evidence" value="ECO:0007669"/>
    <property type="project" value="UniProtKB-KW"/>
</dbReference>
<gene>
    <name evidence="3" type="ORF">QUW25_01285</name>
</gene>
<feature type="domain" description="AAA" evidence="1">
    <location>
        <begin position="17"/>
        <end position="133"/>
    </location>
</feature>
<evidence type="ECO:0000313" key="4">
    <source>
        <dbReference type="Proteomes" id="UP001529256"/>
    </source>
</evidence>
<evidence type="ECO:0000259" key="2">
    <source>
        <dbReference type="Pfam" id="PF13635"/>
    </source>
</evidence>
<reference evidence="3 4" key="1">
    <citation type="submission" date="2023-06" db="EMBL/GenBank/DDBJ databases">
        <title>Identification and characterization of horizontal gene transfer across gut microbiota members of farm animals based on homology search.</title>
        <authorList>
            <person name="Schwarzerova J."/>
            <person name="Nykrynova M."/>
            <person name="Jureckova K."/>
            <person name="Cejkova D."/>
            <person name="Rychlik I."/>
        </authorList>
    </citation>
    <scope>NUCLEOTIDE SEQUENCE [LARGE SCALE GENOMIC DNA]</scope>
    <source>
        <strain evidence="3 4">153_Feed</strain>
    </source>
</reference>
<dbReference type="Pfam" id="PF13173">
    <property type="entry name" value="AAA_14"/>
    <property type="match status" value="1"/>
</dbReference>
<organism evidence="3 4">
    <name type="scientific">Thermophilibacter provencensis</name>
    <dbReference type="NCBI Taxonomy" id="1852386"/>
    <lineage>
        <taxon>Bacteria</taxon>
        <taxon>Bacillati</taxon>
        <taxon>Actinomycetota</taxon>
        <taxon>Coriobacteriia</taxon>
        <taxon>Coriobacteriales</taxon>
        <taxon>Atopobiaceae</taxon>
        <taxon>Thermophilibacter</taxon>
    </lineage>
</organism>
<reference evidence="4" key="2">
    <citation type="submission" date="2023-06" db="EMBL/GenBank/DDBJ databases">
        <title>Identification and characterization of horizontal gene transfer across gut microbiota members of farm animals based on homology search.</title>
        <authorList>
            <person name="Zeman M."/>
            <person name="Kubasova T."/>
            <person name="Jahodarova E."/>
            <person name="Nykrynova M."/>
            <person name="Rychlik I."/>
        </authorList>
    </citation>
    <scope>NUCLEOTIDE SEQUENCE [LARGE SCALE GENOMIC DNA]</scope>
    <source>
        <strain evidence="4">153_Feed</strain>
    </source>
</reference>
<dbReference type="EMBL" id="JAUDEA010000001">
    <property type="protein sequence ID" value="MDM8270324.1"/>
    <property type="molecule type" value="Genomic_DNA"/>
</dbReference>
<name>A0ABT7V2V8_9ACTN</name>
<dbReference type="SUPFAM" id="SSF52540">
    <property type="entry name" value="P-loop containing nucleoside triphosphate hydrolases"/>
    <property type="match status" value="1"/>
</dbReference>
<keyword evidence="4" id="KW-1185">Reference proteome</keyword>
<evidence type="ECO:0000313" key="3">
    <source>
        <dbReference type="EMBL" id="MDM8270324.1"/>
    </source>
</evidence>
<dbReference type="InterPro" id="IPR025420">
    <property type="entry name" value="DUF4143"/>
</dbReference>